<dbReference type="AlphaFoldDB" id="A0A4U5M2G2"/>
<reference evidence="1 2" key="1">
    <citation type="journal article" date="2015" name="Genome Biol.">
        <title>Comparative genomics of Steinernema reveals deeply conserved gene regulatory networks.</title>
        <authorList>
            <person name="Dillman A.R."/>
            <person name="Macchietto M."/>
            <person name="Porter C.F."/>
            <person name="Rogers A."/>
            <person name="Williams B."/>
            <person name="Antoshechkin I."/>
            <person name="Lee M.M."/>
            <person name="Goodwin Z."/>
            <person name="Lu X."/>
            <person name="Lewis E.E."/>
            <person name="Goodrich-Blair H."/>
            <person name="Stock S.P."/>
            <person name="Adams B.J."/>
            <person name="Sternberg P.W."/>
            <person name="Mortazavi A."/>
        </authorList>
    </citation>
    <scope>NUCLEOTIDE SEQUENCE [LARGE SCALE GENOMIC DNA]</scope>
    <source>
        <strain evidence="1 2">ALL</strain>
    </source>
</reference>
<evidence type="ECO:0000313" key="2">
    <source>
        <dbReference type="Proteomes" id="UP000298663"/>
    </source>
</evidence>
<dbReference type="Proteomes" id="UP000298663">
    <property type="component" value="Unassembled WGS sequence"/>
</dbReference>
<comment type="caution">
    <text evidence="1">The sequence shown here is derived from an EMBL/GenBank/DDBJ whole genome shotgun (WGS) entry which is preliminary data.</text>
</comment>
<sequence length="110" mass="12510">MNRDHLTLLREKPVSVRSTAATIPLADPAILNQKEGRINEKRNNDVQRTITTAKNQNSAEEYRPSLVPPIVWESKAAVDPREAVSEKPSAPRRISWIAFSQFPRSQNYDE</sequence>
<name>A0A4U5M2G2_STECR</name>
<dbReference type="EMBL" id="AZBU02000010">
    <property type="protein sequence ID" value="TKR62523.1"/>
    <property type="molecule type" value="Genomic_DNA"/>
</dbReference>
<keyword evidence="2" id="KW-1185">Reference proteome</keyword>
<organism evidence="1 2">
    <name type="scientific">Steinernema carpocapsae</name>
    <name type="common">Entomopathogenic nematode</name>
    <dbReference type="NCBI Taxonomy" id="34508"/>
    <lineage>
        <taxon>Eukaryota</taxon>
        <taxon>Metazoa</taxon>
        <taxon>Ecdysozoa</taxon>
        <taxon>Nematoda</taxon>
        <taxon>Chromadorea</taxon>
        <taxon>Rhabditida</taxon>
        <taxon>Tylenchina</taxon>
        <taxon>Panagrolaimomorpha</taxon>
        <taxon>Strongyloidoidea</taxon>
        <taxon>Steinernematidae</taxon>
        <taxon>Steinernema</taxon>
    </lineage>
</organism>
<protein>
    <submittedName>
        <fullName evidence="1">Uncharacterized protein</fullName>
    </submittedName>
</protein>
<evidence type="ECO:0000313" key="1">
    <source>
        <dbReference type="EMBL" id="TKR62523.1"/>
    </source>
</evidence>
<proteinExistence type="predicted"/>
<accession>A0A4U5M2G2</accession>
<gene>
    <name evidence="1" type="ORF">L596_026465</name>
</gene>
<reference evidence="1 2" key="2">
    <citation type="journal article" date="2019" name="G3 (Bethesda)">
        <title>Hybrid Assembly of the Genome of the Entomopathogenic Nematode Steinernema carpocapsae Identifies the X-Chromosome.</title>
        <authorList>
            <person name="Serra L."/>
            <person name="Macchietto M."/>
            <person name="Macias-Munoz A."/>
            <person name="McGill C.J."/>
            <person name="Rodriguez I.M."/>
            <person name="Rodriguez B."/>
            <person name="Murad R."/>
            <person name="Mortazavi A."/>
        </authorList>
    </citation>
    <scope>NUCLEOTIDE SEQUENCE [LARGE SCALE GENOMIC DNA]</scope>
    <source>
        <strain evidence="1 2">ALL</strain>
    </source>
</reference>